<dbReference type="GO" id="GO:0015074">
    <property type="term" value="P:DNA integration"/>
    <property type="evidence" value="ECO:0007669"/>
    <property type="project" value="InterPro"/>
</dbReference>
<evidence type="ECO:0000313" key="3">
    <source>
        <dbReference type="Proteomes" id="UP000191257"/>
    </source>
</evidence>
<name>A0A1V0GYA7_9RHOB</name>
<organism evidence="2 3">
    <name type="scientific">Paracoccus yeei</name>
    <dbReference type="NCBI Taxonomy" id="147645"/>
    <lineage>
        <taxon>Bacteria</taxon>
        <taxon>Pseudomonadati</taxon>
        <taxon>Pseudomonadota</taxon>
        <taxon>Alphaproteobacteria</taxon>
        <taxon>Rhodobacterales</taxon>
        <taxon>Paracoccaceae</taxon>
        <taxon>Paracoccus</taxon>
    </lineage>
</organism>
<evidence type="ECO:0000313" key="2">
    <source>
        <dbReference type="EMBL" id="ARC38856.1"/>
    </source>
</evidence>
<protein>
    <recommendedName>
        <fullName evidence="1">Integrase catalytic domain-containing protein</fullName>
    </recommendedName>
</protein>
<reference evidence="2" key="1">
    <citation type="submission" date="2017-12" db="EMBL/GenBank/DDBJ databases">
        <title>FDA dAtabase for Regulatory Grade micrObial Sequences (FDA-ARGOS): Supporting development and validation of Infectious Disease Dx tests.</title>
        <authorList>
            <person name="Campos J."/>
            <person name="Goldberg B."/>
            <person name="Tallon L."/>
            <person name="Sadzewicz L."/>
            <person name="Sengamalay N."/>
            <person name="Ott S."/>
            <person name="Godinez A."/>
            <person name="Nagaraj S."/>
            <person name="Vyas G."/>
            <person name="Aluvathingal J."/>
            <person name="Nadendla S."/>
            <person name="Geyer C."/>
            <person name="Nandy P."/>
            <person name="Hobson J."/>
            <person name="Sichtig H."/>
        </authorList>
    </citation>
    <scope>NUCLEOTIDE SEQUENCE</scope>
    <source>
        <strain evidence="2">FDAARGOS_252</strain>
        <plasmid evidence="2">unnamed4</plasmid>
    </source>
</reference>
<dbReference type="PANTHER" id="PTHR46889:SF4">
    <property type="entry name" value="TRANSPOSASE INSO FOR INSERTION SEQUENCE ELEMENT IS911B-RELATED"/>
    <property type="match status" value="1"/>
</dbReference>
<keyword evidence="2" id="KW-0614">Plasmid</keyword>
<accession>A0A1V0GYA7</accession>
<dbReference type="InterPro" id="IPR036397">
    <property type="entry name" value="RNaseH_sf"/>
</dbReference>
<dbReference type="InterPro" id="IPR050900">
    <property type="entry name" value="Transposase_IS3/IS150/IS904"/>
</dbReference>
<evidence type="ECO:0000259" key="1">
    <source>
        <dbReference type="PROSITE" id="PS50994"/>
    </source>
</evidence>
<dbReference type="InterPro" id="IPR001584">
    <property type="entry name" value="Integrase_cat-core"/>
</dbReference>
<dbReference type="Pfam" id="PF13683">
    <property type="entry name" value="rve_3"/>
    <property type="match status" value="1"/>
</dbReference>
<dbReference type="InterPro" id="IPR012337">
    <property type="entry name" value="RNaseH-like_sf"/>
</dbReference>
<dbReference type="AlphaFoldDB" id="A0A1V0GYA7"/>
<dbReference type="SUPFAM" id="SSF53098">
    <property type="entry name" value="Ribonuclease H-like"/>
    <property type="match status" value="1"/>
</dbReference>
<proteinExistence type="predicted"/>
<keyword evidence="3" id="KW-1185">Reference proteome</keyword>
<dbReference type="KEGG" id="pye:A6J80_21375"/>
<dbReference type="PROSITE" id="PS50994">
    <property type="entry name" value="INTEGRASE"/>
    <property type="match status" value="1"/>
</dbReference>
<sequence length="139" mass="16159">MATMEIVDRSMSDRLKSSMSIDAMRMALQNRRPVSDLLCHSDRGVQYANGDYRRLLDARKVQASMSGKRNCLDNVPMESFFGALKNEFVHRTRFRLRREATAALFEYIAIFYNRRRRHSSIGYRTPEQARIDMTIAMAA</sequence>
<gene>
    <name evidence="2" type="ORF">A6J80_21375</name>
</gene>
<dbReference type="Proteomes" id="UP000191257">
    <property type="component" value="Plasmid unnamed4"/>
</dbReference>
<feature type="domain" description="Integrase catalytic" evidence="1">
    <location>
        <begin position="1"/>
        <end position="134"/>
    </location>
</feature>
<dbReference type="Gene3D" id="3.30.420.10">
    <property type="entry name" value="Ribonuclease H-like superfamily/Ribonuclease H"/>
    <property type="match status" value="1"/>
</dbReference>
<geneLocation type="plasmid" evidence="2 3">
    <name>unnamed4</name>
</geneLocation>
<dbReference type="GO" id="GO:0003676">
    <property type="term" value="F:nucleic acid binding"/>
    <property type="evidence" value="ECO:0007669"/>
    <property type="project" value="InterPro"/>
</dbReference>
<dbReference type="EMBL" id="CP020444">
    <property type="protein sequence ID" value="ARC38856.1"/>
    <property type="molecule type" value="Genomic_DNA"/>
</dbReference>
<dbReference type="PANTHER" id="PTHR46889">
    <property type="entry name" value="TRANSPOSASE INSF FOR INSERTION SEQUENCE IS3B-RELATED"/>
    <property type="match status" value="1"/>
</dbReference>